<accession>A0A2H3BCP8</accession>
<dbReference type="Proteomes" id="UP000218334">
    <property type="component" value="Unassembled WGS sequence"/>
</dbReference>
<dbReference type="Gene3D" id="4.10.240.10">
    <property type="entry name" value="Zn(2)-C6 fungal-type DNA-binding domain"/>
    <property type="match status" value="1"/>
</dbReference>
<dbReference type="PANTHER" id="PTHR47657:SF14">
    <property type="entry name" value="ZN(2)-C6 FUNGAL-TYPE DOMAIN-CONTAINING PROTEIN"/>
    <property type="match status" value="1"/>
</dbReference>
<gene>
    <name evidence="2" type="ORF">ARMSODRAFT_1087688</name>
</gene>
<dbReference type="Pfam" id="PF00172">
    <property type="entry name" value="Zn_clus"/>
    <property type="match status" value="1"/>
</dbReference>
<dbReference type="InterPro" id="IPR021858">
    <property type="entry name" value="Fun_TF"/>
</dbReference>
<evidence type="ECO:0000313" key="3">
    <source>
        <dbReference type="Proteomes" id="UP000218334"/>
    </source>
</evidence>
<proteinExistence type="predicted"/>
<dbReference type="PANTHER" id="PTHR47657">
    <property type="entry name" value="STEROL REGULATORY ELEMENT-BINDING PROTEIN ECM22"/>
    <property type="match status" value="1"/>
</dbReference>
<dbReference type="GO" id="GO:0000981">
    <property type="term" value="F:DNA-binding transcription factor activity, RNA polymerase II-specific"/>
    <property type="evidence" value="ECO:0007669"/>
    <property type="project" value="InterPro"/>
</dbReference>
<evidence type="ECO:0000313" key="2">
    <source>
        <dbReference type="EMBL" id="PBK64802.1"/>
    </source>
</evidence>
<name>A0A2H3BCP8_9AGAR</name>
<sequence length="397" mass="44328">MPPIRPHHKTRKGCKTCKQRKVKCDEESPKCRNCTKRGIECVWNNVNTLRHDSMPGASTHAVTSSPGNLPSTVSNWTTAGPLDVLTLELIHHFATTTSHTLSFDSFTASAWKTVVPKLAFAPENRFLLYAILAVSALHAYYTDPTAGRYAAAASTYHWQAKTGLHRARVDGREDAGAVFSTLALLAKYQFATSSIVSLSASEWNITMHNITCEVARVCPQLREGVLRPMLDVMAPAIIPTPQEEPFSSSLSMLLSTAHSSPDIEELHDVSVYAAYKESIRILEMSWKASYQSWSASVLWWAMAPNRFFRLLAEGKPRALIILAHYCVMMKQVAQDGPWWARKQWGIEAGRILSGLDQRWTPSLGWLSSQLDEDQAFDFVDNDFMNWLSEVASLLNAP</sequence>
<dbReference type="AlphaFoldDB" id="A0A2H3BCP8"/>
<dbReference type="PROSITE" id="PS00463">
    <property type="entry name" value="ZN2_CY6_FUNGAL_1"/>
    <property type="match status" value="1"/>
</dbReference>
<dbReference type="CDD" id="cd00067">
    <property type="entry name" value="GAL4"/>
    <property type="match status" value="1"/>
</dbReference>
<dbReference type="InterPro" id="IPR036864">
    <property type="entry name" value="Zn2-C6_fun-type_DNA-bd_sf"/>
</dbReference>
<dbReference type="InterPro" id="IPR001138">
    <property type="entry name" value="Zn2Cys6_DnaBD"/>
</dbReference>
<dbReference type="PROSITE" id="PS50048">
    <property type="entry name" value="ZN2_CY6_FUNGAL_2"/>
    <property type="match status" value="1"/>
</dbReference>
<dbReference type="GO" id="GO:0008270">
    <property type="term" value="F:zinc ion binding"/>
    <property type="evidence" value="ECO:0007669"/>
    <property type="project" value="InterPro"/>
</dbReference>
<dbReference type="SUPFAM" id="SSF57701">
    <property type="entry name" value="Zn2/Cys6 DNA-binding domain"/>
    <property type="match status" value="1"/>
</dbReference>
<keyword evidence="3" id="KW-1185">Reference proteome</keyword>
<dbReference type="STRING" id="1076256.A0A2H3BCP8"/>
<evidence type="ECO:0000259" key="1">
    <source>
        <dbReference type="PROSITE" id="PS50048"/>
    </source>
</evidence>
<feature type="domain" description="Zn(2)-C6 fungal-type" evidence="1">
    <location>
        <begin position="13"/>
        <end position="43"/>
    </location>
</feature>
<dbReference type="InterPro" id="IPR052400">
    <property type="entry name" value="Zn2-C6_fungal_TF"/>
</dbReference>
<protein>
    <recommendedName>
        <fullName evidence="1">Zn(2)-C6 fungal-type domain-containing protein</fullName>
    </recommendedName>
</protein>
<reference evidence="3" key="1">
    <citation type="journal article" date="2017" name="Nat. Ecol. Evol.">
        <title>Genome expansion and lineage-specific genetic innovations in the forest pathogenic fungi Armillaria.</title>
        <authorList>
            <person name="Sipos G."/>
            <person name="Prasanna A.N."/>
            <person name="Walter M.C."/>
            <person name="O'Connor E."/>
            <person name="Balint B."/>
            <person name="Krizsan K."/>
            <person name="Kiss B."/>
            <person name="Hess J."/>
            <person name="Varga T."/>
            <person name="Slot J."/>
            <person name="Riley R."/>
            <person name="Boka B."/>
            <person name="Rigling D."/>
            <person name="Barry K."/>
            <person name="Lee J."/>
            <person name="Mihaltcheva S."/>
            <person name="LaButti K."/>
            <person name="Lipzen A."/>
            <person name="Waldron R."/>
            <person name="Moloney N.M."/>
            <person name="Sperisen C."/>
            <person name="Kredics L."/>
            <person name="Vagvoelgyi C."/>
            <person name="Patrignani A."/>
            <person name="Fitzpatrick D."/>
            <person name="Nagy I."/>
            <person name="Doyle S."/>
            <person name="Anderson J.B."/>
            <person name="Grigoriev I.V."/>
            <person name="Gueldener U."/>
            <person name="Muensterkoetter M."/>
            <person name="Nagy L.G."/>
        </authorList>
    </citation>
    <scope>NUCLEOTIDE SEQUENCE [LARGE SCALE GENOMIC DNA]</scope>
    <source>
        <strain evidence="3">28-4</strain>
    </source>
</reference>
<organism evidence="2 3">
    <name type="scientific">Armillaria solidipes</name>
    <dbReference type="NCBI Taxonomy" id="1076256"/>
    <lineage>
        <taxon>Eukaryota</taxon>
        <taxon>Fungi</taxon>
        <taxon>Dikarya</taxon>
        <taxon>Basidiomycota</taxon>
        <taxon>Agaricomycotina</taxon>
        <taxon>Agaricomycetes</taxon>
        <taxon>Agaricomycetidae</taxon>
        <taxon>Agaricales</taxon>
        <taxon>Marasmiineae</taxon>
        <taxon>Physalacriaceae</taxon>
        <taxon>Armillaria</taxon>
    </lineage>
</organism>
<dbReference type="Pfam" id="PF11951">
    <property type="entry name" value="Fungal_trans_2"/>
    <property type="match status" value="1"/>
</dbReference>
<dbReference type="EMBL" id="KZ293449">
    <property type="protein sequence ID" value="PBK64802.1"/>
    <property type="molecule type" value="Genomic_DNA"/>
</dbReference>
<dbReference type="SMART" id="SM00066">
    <property type="entry name" value="GAL4"/>
    <property type="match status" value="1"/>
</dbReference>